<feature type="coiled-coil region" evidence="1">
    <location>
        <begin position="54"/>
        <end position="102"/>
    </location>
</feature>
<dbReference type="Proteomes" id="UP000887540">
    <property type="component" value="Unplaced"/>
</dbReference>
<feature type="coiled-coil region" evidence="1">
    <location>
        <begin position="149"/>
        <end position="303"/>
    </location>
</feature>
<proteinExistence type="predicted"/>
<name>A0A914CYW2_9BILA</name>
<protein>
    <submittedName>
        <fullName evidence="4">Uncharacterized protein</fullName>
    </submittedName>
</protein>
<dbReference type="WBParaSite" id="ACRNAN_scaffold15447.g26911.t1">
    <property type="protein sequence ID" value="ACRNAN_scaffold15447.g26911.t1"/>
    <property type="gene ID" value="ACRNAN_scaffold15447.g26911"/>
</dbReference>
<evidence type="ECO:0000313" key="4">
    <source>
        <dbReference type="WBParaSite" id="ACRNAN_scaffold15447.g26911.t1"/>
    </source>
</evidence>
<organism evidence="3 4">
    <name type="scientific">Acrobeloides nanus</name>
    <dbReference type="NCBI Taxonomy" id="290746"/>
    <lineage>
        <taxon>Eukaryota</taxon>
        <taxon>Metazoa</taxon>
        <taxon>Ecdysozoa</taxon>
        <taxon>Nematoda</taxon>
        <taxon>Chromadorea</taxon>
        <taxon>Rhabditida</taxon>
        <taxon>Tylenchina</taxon>
        <taxon>Cephalobomorpha</taxon>
        <taxon>Cephaloboidea</taxon>
        <taxon>Cephalobidae</taxon>
        <taxon>Acrobeloides</taxon>
    </lineage>
</organism>
<keyword evidence="1" id="KW-0175">Coiled coil</keyword>
<feature type="region of interest" description="Disordered" evidence="2">
    <location>
        <begin position="32"/>
        <end position="52"/>
    </location>
</feature>
<reference evidence="4" key="1">
    <citation type="submission" date="2022-11" db="UniProtKB">
        <authorList>
            <consortium name="WormBaseParasite"/>
        </authorList>
    </citation>
    <scope>IDENTIFICATION</scope>
</reference>
<evidence type="ECO:0000256" key="2">
    <source>
        <dbReference type="SAM" id="MobiDB-lite"/>
    </source>
</evidence>
<evidence type="ECO:0000256" key="1">
    <source>
        <dbReference type="SAM" id="Coils"/>
    </source>
</evidence>
<evidence type="ECO:0000313" key="3">
    <source>
        <dbReference type="Proteomes" id="UP000887540"/>
    </source>
</evidence>
<keyword evidence="3" id="KW-1185">Reference proteome</keyword>
<dbReference type="AlphaFoldDB" id="A0A914CYW2"/>
<sequence length="323" mass="37480">MYQNQNEIQNRFQSVFNNANPKNIQLEEAATENHNHDPNQDQAKSQVASLKNSISENKKKINQINSTNEDLVNQLLAILGELQETQAKHAEMKARQKVIENQENRTKVKLNSLSYEPKPTMYKEFQKMLTKAERLALGQEESSSSNAILAKRQHELEEVQKKLATIKREVEESKQKLKVWVNSVKLAEMKRERNNILEQEIRKASIETNEEKKMLKNEIGSLNLEIRSYESEIVHLKNELQKLNEEKASLETEVDAKNSSLVIEEKQIFEEIQQIEEAHKDKMTELTSELEKARESLAEVEHGRNLLADELRQAKVDEDNLRN</sequence>
<accession>A0A914CYW2</accession>